<dbReference type="EMBL" id="CM041538">
    <property type="protein sequence ID" value="KAI3368951.1"/>
    <property type="molecule type" value="Genomic_DNA"/>
</dbReference>
<evidence type="ECO:0000313" key="1">
    <source>
        <dbReference type="EMBL" id="KAI3368951.1"/>
    </source>
</evidence>
<evidence type="ECO:0000313" key="2">
    <source>
        <dbReference type="Proteomes" id="UP000831701"/>
    </source>
</evidence>
<name>A0ACB8WMB4_9TELE</name>
<proteinExistence type="predicted"/>
<comment type="caution">
    <text evidence="1">The sequence shown here is derived from an EMBL/GenBank/DDBJ whole genome shotgun (WGS) entry which is preliminary data.</text>
</comment>
<dbReference type="Proteomes" id="UP000831701">
    <property type="component" value="Chromosome 8"/>
</dbReference>
<gene>
    <name evidence="1" type="ORF">L3Q82_025924</name>
</gene>
<keyword evidence="2" id="KW-1185">Reference proteome</keyword>
<protein>
    <submittedName>
        <fullName evidence="1">Uncharacterized protein</fullName>
    </submittedName>
</protein>
<organism evidence="1 2">
    <name type="scientific">Scortum barcoo</name>
    <name type="common">barcoo grunter</name>
    <dbReference type="NCBI Taxonomy" id="214431"/>
    <lineage>
        <taxon>Eukaryota</taxon>
        <taxon>Metazoa</taxon>
        <taxon>Chordata</taxon>
        <taxon>Craniata</taxon>
        <taxon>Vertebrata</taxon>
        <taxon>Euteleostomi</taxon>
        <taxon>Actinopterygii</taxon>
        <taxon>Neopterygii</taxon>
        <taxon>Teleostei</taxon>
        <taxon>Neoteleostei</taxon>
        <taxon>Acanthomorphata</taxon>
        <taxon>Eupercaria</taxon>
        <taxon>Centrarchiformes</taxon>
        <taxon>Terapontoidei</taxon>
        <taxon>Terapontidae</taxon>
        <taxon>Scortum</taxon>
    </lineage>
</organism>
<sequence length="2804" mass="303118">MSEKSGQSTKAKDGKTKYATLSLFNTYKGKSLETQKTAVAARHGLQSLGKVAVSRRMPPPANLPSLKAENKGNDPNVNIVPKDGSGWASRTEAGEERQQETPPPQNKPAVPQPQEPSIGGSRSWANSKQTQLDGAPRVSSHFHQEFPSLQAAGEVEKGDGQEEEPYGPGPSLRPQNVGSWREGGGRNLNTAPSPPEMDNRAPEEGSTGLGTSTPPGEADEPGRNVTTDGQREKRDGRERLPPSGPPQPKLNGGQQPPAGVPTHFDPAFRSMMPPYMFHAYPQMAFGPGQGNFRYPVPQDGAKGPRSSRPQQPPPQAWLQDPDRPSIVSATELKELDNLDTDADEGWAGAQMEVDYTEKLNFSDDEENQAAKEKRENWEWMGKVDRMRPRPQDNQEGSEDRGGNKTSWADTVDPRAPSPGSMGQYSKSAAPQDFQASGRSLSGGAPRGSKSQAAAPSGTDEDSEAWRQKRKKPQEVSEAVERARRRREEEERRMEEQRLAACAEKLKRLNEKHRQAEEGKSAPAQTTNDEAGAAREEASSSAPVSSPAPSIPVSQSQAPVVQASLPERMEREGERVEQNEEEEVHLPRQPSPPVQRPVTTAPEPQNEGESSLVEVGPLMEENQTDRSTVPICDYFSIEDNRVDEPHLSLPHMDTPSGEEVPMAPPQLEGEAAAAMRPSLTSGYSKQFQKSLPPRFLRQQEQMKQQQWQQQQQQSGGSVSPSGGGGVPASQQQQQHRSMYQPMGPHHQHLASMGFDPRWLMMQSYMDPRMMSGRPPMDMPANIHPGRMPPKQIVRREPGDNSSSSSDSFDHLTRPIRDHGLASDSRMVWGSDPYPQSEPLPSVTPPKGRDDNKEPRMDSGLDLDRGLPSLYPAVPDHSALDSHKSNFFQDPTESLSAFSQGPEDASGPLNRVPVGPAFDSEEPGLPSGEEVEALGQAMLQRSVSHGSSHSLKLDEPRFDGLPLGTKSVELQDTGEQVDDKAQNELYPQAAVTSNRATPPADGLHKQEKLPLPAPSKQKADLRWGGRSGAGRREGPAGERPVRRSGPIKKPVLRDMKEEREQREEREKRHERGERGDRSKKDQLSKASSAAAAVSEGSRLQGEGKREAAQPEEMPTSHQRARESQPSSGAPTSSSQEEKVDKPPSNDKHPEPKLPSRKESNLPPRAYRREERERERERDKDMDKDRDRDWPADSNFKGRGRGEYYSRGRSYRGTYSGRGRGSRGRSRAEYPYREPRSRSDLTSAGGAAVFRNREESETRSESSDFEVIPKRRRRRGSDTDSESEGGRESASDTGPSDREPSTKPSRPLRRELPGEARSGPHKPGFGPPHMGEKVGSREDDDSRPKPGFLPKGEPSRRGRGGLYSRRGGARERGAPRSAPLRRPSARESSSQWPSKPMETFRPEDTESAPRYDNPPADRRPPKSDGKKFGEGPPQSSRERPRRSRPARPPRQDKPPRFRRLKEREAAVLASGETAPSPPVPLHPVPAAAVHSSAPASTSLSPTLSRAPGTPVTVPAEVAATTSAPDLASPIEAPLPETSSPTNTAVGTKSPDLSNQNSSDQANEEWETASESSDFNERREREERKGALEAANEAASAPAPAPPQGTLMPNKGPPDGGVTPKREAAPAAKRSFSMSQAFTNTVFLNTLSFHFQHVSESNSPAAQQNPEATAPTAGGAGQRTAKEQPGRRKDEAKQATKKPKENALSQFDLNNYASVVIIDDHPEVTTTEDPQSSANDDGFTEVVSRKQQKRLQDEEKRKKEEQTTQNWSKKGSGEKSRGGGGKLPPRFAKKQSSQQPAPPQQQQQQPQQQQQQPQPQQQASQSQPPVASTPQGQQQPSISAPQHTHLAPSQPAASTQTLEGSAAPLPSIPPVAVDFTSKSLPPAPTQTHSTLGTELWENKVAGSTVLPDIKKLGPISPPQPPSVSAWNKPLTSFTGTVSSEGVKPGSEGSVELAIDSIQFGAPSSAGSTDSDGVPALLETGSENKLPAPKEQRQKQPRAGPIKTQKLPEMEPVETKEYKPGPIGKERSLKNRKAKDTRGGEGEGLEGAVSGGVVSRATDSSPPTSDTAVPELGGDIEGMITVPSAEYNSKESVTDYTTPSSSLADSVPTGGNKMEESLVANVALPHSLPLPRRETLQQSSSLSTVSPATVDLTLKMESARKAWENSPSLEKNSPVTSSSSPITSCASSYSTFSSASMPQIPVASVTPSTSLSGSGTYTTSSLSTKTTTASDPPNICKVKPQQLQGGGLSSSSSSSSSSSFSQLGCVPPLLPQQQQTPQVYVSQSAAGSAAQIPAFYMDTSHLFSTPHPRLAPPSLAQQQGFQPGLSQPTAVQQIPIPIYAPLQGQPQHQHTHQAQLGLSTGPPVSQPQDLFSSSLQPYRSQQAFMQSSLSQPSMMLSGPSLHSYPGVQGPELGKPQSNLAYQQPSSTQHIPILFEPQLNQPSGMGGSQLIDTHLLQARQGMNQHSNMYSGQVQQQQHGQSSYYSNTQSPSSAMQQVTVPLPSSQLSLPNFGSGGGQPLLALPPTPPQAQPPNINRQPPVSQPYRGIMGPNHSMMQPPTSKMDMDLKLFGSGMDVKPGTPPVSARSTTPTSSPYRASSTSPSSQSSKMNSMLYQKQFQPSSAGMRMTQHFPGQFNPQILSQPNIVSPLVRPPHTNSFAGGVQRSPMGPQMSPNLGGGLMPHPRPQHQQHTQHPQHSQHPPRGPPGPSLAPRGTQAALKAEQDLKAKQRAEVLQSTHKFFSEQQQQQQLKAPQVSKVSRLDQGGKSPLDTSAANHQAGGDRPDSDKPPVSTAKPIRTGPIKPQAIKPEEGK</sequence>
<reference evidence="1" key="1">
    <citation type="submission" date="2022-04" db="EMBL/GenBank/DDBJ databases">
        <title>Jade perch genome.</title>
        <authorList>
            <person name="Chao B."/>
        </authorList>
    </citation>
    <scope>NUCLEOTIDE SEQUENCE</scope>
    <source>
        <strain evidence="1">CB-2022</strain>
    </source>
</reference>
<accession>A0ACB8WMB4</accession>